<name>A7NSC6_ROSCS</name>
<keyword evidence="3" id="KW-1185">Reference proteome</keyword>
<accession>A7NSC6</accession>
<feature type="compositionally biased region" description="Polar residues" evidence="1">
    <location>
        <begin position="68"/>
        <end position="77"/>
    </location>
</feature>
<dbReference type="Proteomes" id="UP000000263">
    <property type="component" value="Chromosome"/>
</dbReference>
<dbReference type="HOGENOM" id="CLU_2525423_0_0_0"/>
<protein>
    <submittedName>
        <fullName evidence="2">Uncharacterized protein</fullName>
    </submittedName>
</protein>
<evidence type="ECO:0000313" key="2">
    <source>
        <dbReference type="EMBL" id="ABU58555.1"/>
    </source>
</evidence>
<proteinExistence type="predicted"/>
<gene>
    <name evidence="2" type="ordered locus">Rcas_2475</name>
</gene>
<dbReference type="EMBL" id="CP000804">
    <property type="protein sequence ID" value="ABU58555.1"/>
    <property type="molecule type" value="Genomic_DNA"/>
</dbReference>
<dbReference type="AlphaFoldDB" id="A7NSC6"/>
<sequence>MLSGKNLRSGAQQFLKRHHECCSSSDEPMDPAGRSGMMYGRQSQFTLLRPVAPGADARSGVRCGARRSGSSPLTNLSDMRPRTA</sequence>
<evidence type="ECO:0000313" key="3">
    <source>
        <dbReference type="Proteomes" id="UP000000263"/>
    </source>
</evidence>
<organism evidence="2 3">
    <name type="scientific">Roseiflexus castenholzii (strain DSM 13941 / HLO8)</name>
    <dbReference type="NCBI Taxonomy" id="383372"/>
    <lineage>
        <taxon>Bacteria</taxon>
        <taxon>Bacillati</taxon>
        <taxon>Chloroflexota</taxon>
        <taxon>Chloroflexia</taxon>
        <taxon>Chloroflexales</taxon>
        <taxon>Roseiflexineae</taxon>
        <taxon>Roseiflexaceae</taxon>
        <taxon>Roseiflexus</taxon>
    </lineage>
</organism>
<evidence type="ECO:0000256" key="1">
    <source>
        <dbReference type="SAM" id="MobiDB-lite"/>
    </source>
</evidence>
<feature type="region of interest" description="Disordered" evidence="1">
    <location>
        <begin position="52"/>
        <end position="84"/>
    </location>
</feature>
<reference evidence="2 3" key="1">
    <citation type="submission" date="2007-08" db="EMBL/GenBank/DDBJ databases">
        <title>Complete sequence of Roseiflexus castenholzii DSM 13941.</title>
        <authorList>
            <consortium name="US DOE Joint Genome Institute"/>
            <person name="Copeland A."/>
            <person name="Lucas S."/>
            <person name="Lapidus A."/>
            <person name="Barry K."/>
            <person name="Glavina del Rio T."/>
            <person name="Dalin E."/>
            <person name="Tice H."/>
            <person name="Pitluck S."/>
            <person name="Thompson L.S."/>
            <person name="Brettin T."/>
            <person name="Bruce D."/>
            <person name="Detter J.C."/>
            <person name="Han C."/>
            <person name="Tapia R."/>
            <person name="Schmutz J."/>
            <person name="Larimer F."/>
            <person name="Land M."/>
            <person name="Hauser L."/>
            <person name="Kyrpides N."/>
            <person name="Mikhailova N."/>
            <person name="Bryant D.A."/>
            <person name="Hanada S."/>
            <person name="Tsukatani Y."/>
            <person name="Richardson P."/>
        </authorList>
    </citation>
    <scope>NUCLEOTIDE SEQUENCE [LARGE SCALE GENOMIC DNA]</scope>
    <source>
        <strain evidence="3">DSM 13941 / HLO8</strain>
    </source>
</reference>
<dbReference type="STRING" id="383372.Rcas_2475"/>
<dbReference type="KEGG" id="rca:Rcas_2475"/>
<feature type="region of interest" description="Disordered" evidence="1">
    <location>
        <begin position="18"/>
        <end position="37"/>
    </location>
</feature>